<dbReference type="SUPFAM" id="SSF51445">
    <property type="entry name" value="(Trans)glycosidases"/>
    <property type="match status" value="1"/>
</dbReference>
<dbReference type="PANTHER" id="PTHR12631:SF10">
    <property type="entry name" value="BETA-XYLOSIDASE-LIKE PROTEIN-RELATED"/>
    <property type="match status" value="1"/>
</dbReference>
<evidence type="ECO:0000313" key="1">
    <source>
        <dbReference type="EMBL" id="CAB4345899.1"/>
    </source>
</evidence>
<dbReference type="PANTHER" id="PTHR12631">
    <property type="entry name" value="ALPHA-L-IDURONIDASE"/>
    <property type="match status" value="1"/>
</dbReference>
<dbReference type="InterPro" id="IPR051923">
    <property type="entry name" value="Glycosyl_Hydrolase_39"/>
</dbReference>
<sequence>MKAVICSAVLAASLYGVASAAAFTPSQQLRSAPANHVGFHSMLFPTTPYSAKEEMFAQAKAAGASSIRVDLSLSAIFTRGEYRGHPFYQTNWAATDQYAELSNRYGVRVLADVYATPWFIADCPAGVSREDAYHCPAADLGRYQQMVADVAARYAGVINDFEIINEPDTSRAFYGTPVQYARMLSAAADGVHGANPAGRVAIGGVARISDTVFTDAVLDSDSSLAAKIDIPTMHLRTSARGTATLVSAWREYYDAHGIRGPLWLTEFGYPAATAFQYDTKFQGGEEAQAQFLASAMPGIIGAGADKFFVTQRDWGSGAFASEGILDAPDPLPDNPVVRRRPAFDVIKRASAGIVPVAVPAPRGTTRLSSRQKSTIKVVRKSVTLIFACPAVGACPQDRLLFRYPNGNAYRVITPLIAGGATASVKVPLTKTGLRQFQRAGKRGLLMRLMTTKGVVLSKIRVVG</sequence>
<dbReference type="Gene3D" id="3.20.20.80">
    <property type="entry name" value="Glycosidases"/>
    <property type="match status" value="1"/>
</dbReference>
<dbReference type="GO" id="GO:0004553">
    <property type="term" value="F:hydrolase activity, hydrolyzing O-glycosyl compounds"/>
    <property type="evidence" value="ECO:0007669"/>
    <property type="project" value="TreeGrafter"/>
</dbReference>
<proteinExistence type="predicted"/>
<protein>
    <submittedName>
        <fullName evidence="1">Unannotated protein</fullName>
    </submittedName>
</protein>
<dbReference type="AlphaFoldDB" id="A0A6J5ZXH7"/>
<reference evidence="1" key="1">
    <citation type="submission" date="2020-05" db="EMBL/GenBank/DDBJ databases">
        <authorList>
            <person name="Chiriac C."/>
            <person name="Salcher M."/>
            <person name="Ghai R."/>
            <person name="Kavagutti S V."/>
        </authorList>
    </citation>
    <scope>NUCLEOTIDE SEQUENCE</scope>
</reference>
<accession>A0A6J5ZXH7</accession>
<gene>
    <name evidence="1" type="ORF">UFOPK3522_01196</name>
</gene>
<organism evidence="1">
    <name type="scientific">freshwater metagenome</name>
    <dbReference type="NCBI Taxonomy" id="449393"/>
    <lineage>
        <taxon>unclassified sequences</taxon>
        <taxon>metagenomes</taxon>
        <taxon>ecological metagenomes</taxon>
    </lineage>
</organism>
<dbReference type="EMBL" id="CAESAO010000114">
    <property type="protein sequence ID" value="CAB4345899.1"/>
    <property type="molecule type" value="Genomic_DNA"/>
</dbReference>
<dbReference type="InterPro" id="IPR017853">
    <property type="entry name" value="GH"/>
</dbReference>
<name>A0A6J5ZXH7_9ZZZZ</name>